<dbReference type="Proteomes" id="UP000092583">
    <property type="component" value="Unassembled WGS sequence"/>
</dbReference>
<keyword evidence="7" id="KW-0028">Amino-acid biosynthesis</keyword>
<name>A0A1B9IJN6_9TREE</name>
<dbReference type="UniPathway" id="UPA00068"/>
<evidence type="ECO:0000256" key="10">
    <source>
        <dbReference type="ARBA" id="ARBA00023128"/>
    </source>
</evidence>
<keyword evidence="19" id="KW-1185">Reference proteome</keyword>
<evidence type="ECO:0000259" key="17">
    <source>
        <dbReference type="PROSITE" id="PS51731"/>
    </source>
</evidence>
<evidence type="ECO:0000256" key="8">
    <source>
        <dbReference type="ARBA" id="ARBA00022679"/>
    </source>
</evidence>
<dbReference type="GO" id="GO:0004042">
    <property type="term" value="F:L-glutamate N-acetyltransferase activity"/>
    <property type="evidence" value="ECO:0007669"/>
    <property type="project" value="TreeGrafter"/>
</dbReference>
<evidence type="ECO:0000256" key="4">
    <source>
        <dbReference type="ARBA" id="ARBA00008694"/>
    </source>
</evidence>
<accession>A0A1B9IJN6</accession>
<gene>
    <name evidence="18" type="ORF">L486_07064</name>
</gene>
<keyword evidence="10" id="KW-0496">Mitochondrion</keyword>
<reference evidence="18 19" key="1">
    <citation type="submission" date="2013-07" db="EMBL/GenBank/DDBJ databases">
        <title>The Genome Sequence of Kwoniella mangroviensis CBS10435.</title>
        <authorList>
            <consortium name="The Broad Institute Genome Sequencing Platform"/>
            <person name="Cuomo C."/>
            <person name="Litvintseva A."/>
            <person name="Chen Y."/>
            <person name="Heitman J."/>
            <person name="Sun S."/>
            <person name="Springer D."/>
            <person name="Dromer F."/>
            <person name="Young S.K."/>
            <person name="Zeng Q."/>
            <person name="Gargeya S."/>
            <person name="Fitzgerald M."/>
            <person name="Abouelleil A."/>
            <person name="Alvarado L."/>
            <person name="Berlin A.M."/>
            <person name="Chapman S.B."/>
            <person name="Dewar J."/>
            <person name="Goldberg J."/>
            <person name="Griggs A."/>
            <person name="Gujja S."/>
            <person name="Hansen M."/>
            <person name="Howarth C."/>
            <person name="Imamovic A."/>
            <person name="Larimer J."/>
            <person name="McCowan C."/>
            <person name="Murphy C."/>
            <person name="Pearson M."/>
            <person name="Priest M."/>
            <person name="Roberts A."/>
            <person name="Saif S."/>
            <person name="Shea T."/>
            <person name="Sykes S."/>
            <person name="Wortman J."/>
            <person name="Nusbaum C."/>
            <person name="Birren B."/>
        </authorList>
    </citation>
    <scope>NUCLEOTIDE SEQUENCE [LARGE SCALE GENOMIC DNA]</scope>
    <source>
        <strain evidence="18 19">CBS 10435</strain>
    </source>
</reference>
<evidence type="ECO:0000256" key="12">
    <source>
        <dbReference type="ARBA" id="ARBA00030322"/>
    </source>
</evidence>
<evidence type="ECO:0000313" key="19">
    <source>
        <dbReference type="Proteomes" id="UP000092583"/>
    </source>
</evidence>
<evidence type="ECO:0000256" key="1">
    <source>
        <dbReference type="ARBA" id="ARBA00002294"/>
    </source>
</evidence>
<evidence type="ECO:0000256" key="13">
    <source>
        <dbReference type="ARBA" id="ARBA00030346"/>
    </source>
</evidence>
<dbReference type="InterPro" id="IPR036393">
    <property type="entry name" value="AceGlu_kinase-like_sf"/>
</dbReference>
<sequence>MKVPIQSILTPVRNHALAGIRRKGKFSPSLIQRSFKHDSQGLTDIAAEDNDFILSILQASPSVRDSRSYLSSFAPPPSSTNDIPPPGSTSSETQRKEENQLVNSLLNPIIRRPALVKIQGPFTDAQLDSICRGMAYLQKLGLVSVIVVDRDDLPPNEPKDKFELQRQRAIVRHEVERVVHFLTRHRAIARPIFSTVARIHEVDQTDPDPKEKEKMKVVIEEEGLDHVRRAVQEGEIPVLLPVALDEGCKSTRIQSNKVLLALAKSMSTSTSTTTSSSTSTGNSNNHLTPLRLLIINKEGGIPSYARQGLPHLSINLSSEYTYINRTFQSDWKESHPTALANLNLANGCLEYMPKESSALIVSHRSPSSMIANLITNKPKHSASLPHSLLQGITRDTPTIIRKGLPVRVLRSMEEVNIPKLTNLLETSFKKKLNHEQFYGRLKNDLDFVIVVGDYAGAAIVTMEGRDNLPESKNKEPICYLDKFAVNPLHQGDGTVDFLWVALRDETYGLGLLDASNPSIGSLRGVGTGKDLVWRSRSDNPINKWYFERSNGFKTTIDGKWKVFWCDAEQRLKSLWREREFGGGRLVKVVEDEEKERVEWWEDQIGKIPSAWK</sequence>
<organism evidence="18 19">
    <name type="scientific">Kwoniella mangroviensis CBS 10435</name>
    <dbReference type="NCBI Taxonomy" id="1331196"/>
    <lineage>
        <taxon>Eukaryota</taxon>
        <taxon>Fungi</taxon>
        <taxon>Dikarya</taxon>
        <taxon>Basidiomycota</taxon>
        <taxon>Agaricomycotina</taxon>
        <taxon>Tremellomycetes</taxon>
        <taxon>Tremellales</taxon>
        <taxon>Cryptococcaceae</taxon>
        <taxon>Kwoniella</taxon>
    </lineage>
</organism>
<comment type="similarity">
    <text evidence="4">Belongs to the acetyltransferase family.</text>
</comment>
<evidence type="ECO:0000256" key="6">
    <source>
        <dbReference type="ARBA" id="ARBA00018802"/>
    </source>
</evidence>
<keyword evidence="8 18" id="KW-0808">Transferase</keyword>
<evidence type="ECO:0000256" key="5">
    <source>
        <dbReference type="ARBA" id="ARBA00012697"/>
    </source>
</evidence>
<dbReference type="FunFam" id="3.40.630.30:FF:000070">
    <property type="entry name" value="Acetylglutamate kinase"/>
    <property type="match status" value="1"/>
</dbReference>
<feature type="compositionally biased region" description="Pro residues" evidence="16">
    <location>
        <begin position="74"/>
        <end position="87"/>
    </location>
</feature>
<comment type="subcellular location">
    <subcellularLocation>
        <location evidence="2">Mitochondrion</location>
    </subcellularLocation>
</comment>
<evidence type="ECO:0000256" key="3">
    <source>
        <dbReference type="ARBA" id="ARBA00004925"/>
    </source>
</evidence>
<protein>
    <recommendedName>
        <fullName evidence="6">Amino-acid acetyltransferase, mitochondrial</fullName>
        <ecNumber evidence="5">2.3.1.1</ecNumber>
    </recommendedName>
    <alternativeName>
        <fullName evidence="12">Arginine-requiring protein 2</fullName>
    </alternativeName>
    <alternativeName>
        <fullName evidence="13">Glutamate N-acetyltransferase</fullName>
    </alternativeName>
    <alternativeName>
        <fullName evidence="14">N-acetylglutamate synthase</fullName>
    </alternativeName>
</protein>
<dbReference type="PANTHER" id="PTHR23342">
    <property type="entry name" value="N-ACETYLGLUTAMATE SYNTHASE"/>
    <property type="match status" value="1"/>
</dbReference>
<dbReference type="InterPro" id="IPR006855">
    <property type="entry name" value="Vertebrate-like_GNAT_dom"/>
</dbReference>
<feature type="region of interest" description="Disordered" evidence="16">
    <location>
        <begin position="67"/>
        <end position="97"/>
    </location>
</feature>
<dbReference type="Gene3D" id="3.40.1160.10">
    <property type="entry name" value="Acetylglutamate kinase-like"/>
    <property type="match status" value="1"/>
</dbReference>
<evidence type="ECO:0000256" key="11">
    <source>
        <dbReference type="ARBA" id="ARBA00023315"/>
    </source>
</evidence>
<evidence type="ECO:0000313" key="18">
    <source>
        <dbReference type="EMBL" id="OCF55580.1"/>
    </source>
</evidence>
<dbReference type="PANTHER" id="PTHR23342:SF4">
    <property type="entry name" value="AMINO-ACID ACETYLTRANSFERASE, MITOCHONDRIAL"/>
    <property type="match status" value="1"/>
</dbReference>
<dbReference type="OrthoDB" id="5585968at2759"/>
<evidence type="ECO:0000256" key="9">
    <source>
        <dbReference type="ARBA" id="ARBA00022946"/>
    </source>
</evidence>
<dbReference type="Gene3D" id="3.40.630.30">
    <property type="match status" value="1"/>
</dbReference>
<comment type="pathway">
    <text evidence="3">Amino-acid biosynthesis; L-arginine biosynthesis; N(2)-acetyl-L-ornithine from L-glutamate: step 1/4.</text>
</comment>
<feature type="domain" description="N-acetyltransferase" evidence="17">
    <location>
        <begin position="404"/>
        <end position="588"/>
    </location>
</feature>
<dbReference type="GO" id="GO:0006592">
    <property type="term" value="P:ornithine biosynthetic process"/>
    <property type="evidence" value="ECO:0007669"/>
    <property type="project" value="TreeGrafter"/>
</dbReference>
<reference evidence="19" key="2">
    <citation type="submission" date="2013-12" db="EMBL/GenBank/DDBJ databases">
        <title>Evolution of pathogenesis and genome organization in the Tremellales.</title>
        <authorList>
            <person name="Cuomo C."/>
            <person name="Litvintseva A."/>
            <person name="Heitman J."/>
            <person name="Chen Y."/>
            <person name="Sun S."/>
            <person name="Springer D."/>
            <person name="Dromer F."/>
            <person name="Young S."/>
            <person name="Zeng Q."/>
            <person name="Chapman S."/>
            <person name="Gujja S."/>
            <person name="Saif S."/>
            <person name="Birren B."/>
        </authorList>
    </citation>
    <scope>NUCLEOTIDE SEQUENCE [LARGE SCALE GENOMIC DNA]</scope>
    <source>
        <strain evidence="19">CBS 10435</strain>
    </source>
</reference>
<evidence type="ECO:0000256" key="16">
    <source>
        <dbReference type="SAM" id="MobiDB-lite"/>
    </source>
</evidence>
<dbReference type="GO" id="GO:0006526">
    <property type="term" value="P:L-arginine biosynthetic process"/>
    <property type="evidence" value="ECO:0007669"/>
    <property type="project" value="UniProtKB-UniPathway"/>
</dbReference>
<comment type="catalytic activity">
    <reaction evidence="15">
        <text>L-glutamate + acetyl-CoA = N-acetyl-L-glutamate + CoA + H(+)</text>
        <dbReference type="Rhea" id="RHEA:24292"/>
        <dbReference type="ChEBI" id="CHEBI:15378"/>
        <dbReference type="ChEBI" id="CHEBI:29985"/>
        <dbReference type="ChEBI" id="CHEBI:44337"/>
        <dbReference type="ChEBI" id="CHEBI:57287"/>
        <dbReference type="ChEBI" id="CHEBI:57288"/>
        <dbReference type="EC" id="2.3.1.1"/>
    </reaction>
</comment>
<evidence type="ECO:0000256" key="2">
    <source>
        <dbReference type="ARBA" id="ARBA00004173"/>
    </source>
</evidence>
<proteinExistence type="inferred from homology"/>
<evidence type="ECO:0000256" key="7">
    <source>
        <dbReference type="ARBA" id="ARBA00022605"/>
    </source>
</evidence>
<dbReference type="EC" id="2.3.1.1" evidence="5"/>
<keyword evidence="9" id="KW-0809">Transit peptide</keyword>
<evidence type="ECO:0000256" key="14">
    <source>
        <dbReference type="ARBA" id="ARBA00033251"/>
    </source>
</evidence>
<dbReference type="EMBL" id="KI669466">
    <property type="protein sequence ID" value="OCF55580.1"/>
    <property type="molecule type" value="Genomic_DNA"/>
</dbReference>
<dbReference type="AlphaFoldDB" id="A0A1B9IJN6"/>
<dbReference type="Pfam" id="PF04768">
    <property type="entry name" value="NAT"/>
    <property type="match status" value="2"/>
</dbReference>
<dbReference type="STRING" id="1331196.A0A1B9IJN6"/>
<keyword evidence="11" id="KW-0012">Acyltransferase</keyword>
<dbReference type="GO" id="GO:0005759">
    <property type="term" value="C:mitochondrial matrix"/>
    <property type="evidence" value="ECO:0007669"/>
    <property type="project" value="TreeGrafter"/>
</dbReference>
<dbReference type="PROSITE" id="PS51731">
    <property type="entry name" value="GNAT_NAGS"/>
    <property type="match status" value="1"/>
</dbReference>
<evidence type="ECO:0000256" key="15">
    <source>
        <dbReference type="ARBA" id="ARBA00048372"/>
    </source>
</evidence>
<comment type="function">
    <text evidence="1">N-acetylglutamate synthase involved in arginine biosynthesis.</text>
</comment>